<dbReference type="STRING" id="493475.GARC_1907"/>
<dbReference type="Gene3D" id="3.40.630.30">
    <property type="match status" value="1"/>
</dbReference>
<dbReference type="OrthoDB" id="9796171at2"/>
<protein>
    <submittedName>
        <fullName evidence="2">ElaA protein</fullName>
    </submittedName>
</protein>
<evidence type="ECO:0000259" key="1">
    <source>
        <dbReference type="PROSITE" id="PS51186"/>
    </source>
</evidence>
<dbReference type="InterPro" id="IPR016181">
    <property type="entry name" value="Acyl_CoA_acyltransferase"/>
</dbReference>
<gene>
    <name evidence="2" type="primary">elaA</name>
    <name evidence="2" type="ORF">GARC_1907</name>
</gene>
<feature type="domain" description="N-acetyltransferase" evidence="1">
    <location>
        <begin position="4"/>
        <end position="145"/>
    </location>
</feature>
<dbReference type="eggNOG" id="COG2153">
    <property type="taxonomic scope" value="Bacteria"/>
</dbReference>
<sequence>MYHKTFEELTKDELYALAKLRQQVFIVEQNSIYCDLDDCDQEAIHYMECDPQDRLIAYARYRKVSQLDEVKIERVVLAAQARGLGLGKSLIVTMLQDIQLEYPVAKITLSSQIDASEFYQRLGFVEFGEVYDDGGIMHVGMVYMP</sequence>
<dbReference type="AlphaFoldDB" id="K6XE20"/>
<evidence type="ECO:0000313" key="2">
    <source>
        <dbReference type="EMBL" id="GAC18874.1"/>
    </source>
</evidence>
<dbReference type="GO" id="GO:0016747">
    <property type="term" value="F:acyltransferase activity, transferring groups other than amino-acyl groups"/>
    <property type="evidence" value="ECO:0007669"/>
    <property type="project" value="InterPro"/>
</dbReference>
<dbReference type="Proteomes" id="UP000006327">
    <property type="component" value="Unassembled WGS sequence"/>
</dbReference>
<comment type="caution">
    <text evidence="2">The sequence shown here is derived from an EMBL/GenBank/DDBJ whole genome shotgun (WGS) entry which is preliminary data.</text>
</comment>
<dbReference type="Pfam" id="PF13673">
    <property type="entry name" value="Acetyltransf_10"/>
    <property type="match status" value="1"/>
</dbReference>
<accession>K6XE20</accession>
<dbReference type="RefSeq" id="WP_007619124.1">
    <property type="nucleotide sequence ID" value="NZ_BAEO01000025.1"/>
</dbReference>
<dbReference type="InterPro" id="IPR000182">
    <property type="entry name" value="GNAT_dom"/>
</dbReference>
<dbReference type="SUPFAM" id="SSF55729">
    <property type="entry name" value="Acyl-CoA N-acyltransferases (Nat)"/>
    <property type="match status" value="1"/>
</dbReference>
<organism evidence="2 3">
    <name type="scientific">Paraglaciecola arctica BSs20135</name>
    <dbReference type="NCBI Taxonomy" id="493475"/>
    <lineage>
        <taxon>Bacteria</taxon>
        <taxon>Pseudomonadati</taxon>
        <taxon>Pseudomonadota</taxon>
        <taxon>Gammaproteobacteria</taxon>
        <taxon>Alteromonadales</taxon>
        <taxon>Alteromonadaceae</taxon>
        <taxon>Paraglaciecola</taxon>
    </lineage>
</organism>
<evidence type="ECO:0000313" key="3">
    <source>
        <dbReference type="Proteomes" id="UP000006327"/>
    </source>
</evidence>
<proteinExistence type="predicted"/>
<reference evidence="2 3" key="1">
    <citation type="journal article" date="2017" name="Antonie Van Leeuwenhoek">
        <title>Rhizobium rhizosphaerae sp. nov., a novel species isolated from rice rhizosphere.</title>
        <authorList>
            <person name="Zhao J.J."/>
            <person name="Zhang J."/>
            <person name="Zhang R.J."/>
            <person name="Zhang C.W."/>
            <person name="Yin H.Q."/>
            <person name="Zhang X.X."/>
        </authorList>
    </citation>
    <scope>NUCLEOTIDE SEQUENCE [LARGE SCALE GENOMIC DNA]</scope>
    <source>
        <strain evidence="2 3">BSs20135</strain>
    </source>
</reference>
<keyword evidence="3" id="KW-1185">Reference proteome</keyword>
<dbReference type="EMBL" id="BAEO01000025">
    <property type="protein sequence ID" value="GAC18874.1"/>
    <property type="molecule type" value="Genomic_DNA"/>
</dbReference>
<name>K6XE20_9ALTE</name>
<dbReference type="PROSITE" id="PS51186">
    <property type="entry name" value="GNAT"/>
    <property type="match status" value="1"/>
</dbReference>